<feature type="compositionally biased region" description="Polar residues" evidence="3">
    <location>
        <begin position="1000"/>
        <end position="1026"/>
    </location>
</feature>
<dbReference type="CTD" id="38946"/>
<dbReference type="InterPro" id="IPR035914">
    <property type="entry name" value="Sperma_CUB_dom_sf"/>
</dbReference>
<comment type="caution">
    <text evidence="2">Lacks conserved residue(s) required for the propagation of feature annotation.</text>
</comment>
<feature type="region of interest" description="Disordered" evidence="3">
    <location>
        <begin position="1332"/>
        <end position="1354"/>
    </location>
</feature>
<feature type="compositionally biased region" description="Pro residues" evidence="3">
    <location>
        <begin position="852"/>
        <end position="861"/>
    </location>
</feature>
<feature type="region of interest" description="Disordered" evidence="3">
    <location>
        <begin position="906"/>
        <end position="961"/>
    </location>
</feature>
<dbReference type="PANTHER" id="PTHR24652">
    <property type="entry name" value="LOW-DENSITY LIPOPROTEIN RECEPTOR CLASS A DOMAIN-CONTAINING PROTEIN 2"/>
    <property type="match status" value="1"/>
</dbReference>
<keyword evidence="4" id="KW-0472">Membrane</keyword>
<dbReference type="PROSITE" id="PS01209">
    <property type="entry name" value="LDLRA_1"/>
    <property type="match status" value="1"/>
</dbReference>
<dbReference type="Gene3D" id="4.10.400.10">
    <property type="entry name" value="Low-density Lipoprotein Receptor"/>
    <property type="match status" value="1"/>
</dbReference>
<feature type="domain" description="CUB" evidence="6">
    <location>
        <begin position="400"/>
        <end position="505"/>
    </location>
</feature>
<dbReference type="InterPro" id="IPR023415">
    <property type="entry name" value="LDLR_class-A_CS"/>
</dbReference>
<dbReference type="CDD" id="cd00041">
    <property type="entry name" value="CUB"/>
    <property type="match status" value="1"/>
</dbReference>
<evidence type="ECO:0000256" key="1">
    <source>
        <dbReference type="ARBA" id="ARBA00023157"/>
    </source>
</evidence>
<keyword evidence="5" id="KW-0732">Signal</keyword>
<dbReference type="InterPro" id="IPR036055">
    <property type="entry name" value="LDL_receptor-like_sf"/>
</dbReference>
<evidence type="ECO:0000313" key="7">
    <source>
        <dbReference type="Proteomes" id="UP000694843"/>
    </source>
</evidence>
<dbReference type="SUPFAM" id="SSF57424">
    <property type="entry name" value="LDL receptor-like module"/>
    <property type="match status" value="1"/>
</dbReference>
<feature type="compositionally biased region" description="Polar residues" evidence="3">
    <location>
        <begin position="1119"/>
        <end position="1138"/>
    </location>
</feature>
<accession>A0A8B7PIH6</accession>
<proteinExistence type="predicted"/>
<keyword evidence="4" id="KW-1133">Transmembrane helix</keyword>
<feature type="region of interest" description="Disordered" evidence="3">
    <location>
        <begin position="1288"/>
        <end position="1315"/>
    </location>
</feature>
<dbReference type="InterPro" id="IPR002172">
    <property type="entry name" value="LDrepeatLR_classA_rpt"/>
</dbReference>
<feature type="transmembrane region" description="Helical" evidence="4">
    <location>
        <begin position="728"/>
        <end position="749"/>
    </location>
</feature>
<dbReference type="GeneID" id="108680757"/>
<feature type="region of interest" description="Disordered" evidence="3">
    <location>
        <begin position="981"/>
        <end position="1026"/>
    </location>
</feature>
<dbReference type="CDD" id="cd00112">
    <property type="entry name" value="LDLa"/>
    <property type="match status" value="1"/>
</dbReference>
<feature type="disulfide bond" evidence="2">
    <location>
        <begin position="657"/>
        <end position="675"/>
    </location>
</feature>
<dbReference type="Gene3D" id="2.60.120.290">
    <property type="entry name" value="Spermadhesin, CUB domain"/>
    <property type="match status" value="1"/>
</dbReference>
<organism evidence="7 8">
    <name type="scientific">Hyalella azteca</name>
    <name type="common">Amphipod</name>
    <dbReference type="NCBI Taxonomy" id="294128"/>
    <lineage>
        <taxon>Eukaryota</taxon>
        <taxon>Metazoa</taxon>
        <taxon>Ecdysozoa</taxon>
        <taxon>Arthropoda</taxon>
        <taxon>Crustacea</taxon>
        <taxon>Multicrustacea</taxon>
        <taxon>Malacostraca</taxon>
        <taxon>Eumalacostraca</taxon>
        <taxon>Peracarida</taxon>
        <taxon>Amphipoda</taxon>
        <taxon>Senticaudata</taxon>
        <taxon>Talitrida</taxon>
        <taxon>Talitroidea</taxon>
        <taxon>Hyalellidae</taxon>
        <taxon>Hyalella</taxon>
    </lineage>
</organism>
<keyword evidence="7" id="KW-1185">Reference proteome</keyword>
<feature type="region of interest" description="Disordered" evidence="3">
    <location>
        <begin position="846"/>
        <end position="894"/>
    </location>
</feature>
<evidence type="ECO:0000256" key="4">
    <source>
        <dbReference type="SAM" id="Phobius"/>
    </source>
</evidence>
<feature type="region of interest" description="Disordered" evidence="3">
    <location>
        <begin position="1042"/>
        <end position="1063"/>
    </location>
</feature>
<keyword evidence="4" id="KW-0812">Transmembrane</keyword>
<keyword evidence="1 2" id="KW-1015">Disulfide bond</keyword>
<dbReference type="KEGG" id="hazt:108680757"/>
<dbReference type="Pfam" id="PF00057">
    <property type="entry name" value="Ldl_recept_a"/>
    <property type="match status" value="1"/>
</dbReference>
<name>A0A8B7PIH6_HYAAZ</name>
<evidence type="ECO:0000259" key="6">
    <source>
        <dbReference type="PROSITE" id="PS01180"/>
    </source>
</evidence>
<dbReference type="RefSeq" id="XP_018025141.2">
    <property type="nucleotide sequence ID" value="XM_018169652.2"/>
</dbReference>
<dbReference type="SMART" id="SM00042">
    <property type="entry name" value="CUB"/>
    <property type="match status" value="1"/>
</dbReference>
<feature type="region of interest" description="Disordered" evidence="3">
    <location>
        <begin position="1118"/>
        <end position="1142"/>
    </location>
</feature>
<reference evidence="8" key="1">
    <citation type="submission" date="2025-08" db="UniProtKB">
        <authorList>
            <consortium name="RefSeq"/>
        </authorList>
    </citation>
    <scope>IDENTIFICATION</scope>
    <source>
        <tissue evidence="8">Whole organism</tissue>
    </source>
</reference>
<feature type="compositionally biased region" description="Polar residues" evidence="3">
    <location>
        <begin position="940"/>
        <end position="961"/>
    </location>
</feature>
<dbReference type="SMART" id="SM00192">
    <property type="entry name" value="LDLa"/>
    <property type="match status" value="1"/>
</dbReference>
<evidence type="ECO:0000256" key="2">
    <source>
        <dbReference type="PROSITE-ProRule" id="PRU00124"/>
    </source>
</evidence>
<feature type="signal peptide" evidence="5">
    <location>
        <begin position="1"/>
        <end position="16"/>
    </location>
</feature>
<feature type="compositionally biased region" description="Basic and acidic residues" evidence="3">
    <location>
        <begin position="175"/>
        <end position="194"/>
    </location>
</feature>
<feature type="compositionally biased region" description="Low complexity" evidence="3">
    <location>
        <begin position="865"/>
        <end position="879"/>
    </location>
</feature>
<dbReference type="PROSITE" id="PS01180">
    <property type="entry name" value="CUB"/>
    <property type="match status" value="1"/>
</dbReference>
<dbReference type="PROSITE" id="PS50068">
    <property type="entry name" value="LDLRA_2"/>
    <property type="match status" value="1"/>
</dbReference>
<feature type="region of interest" description="Disordered" evidence="3">
    <location>
        <begin position="175"/>
        <end position="215"/>
    </location>
</feature>
<sequence length="1407" mass="157147">MLAAVMIAAAVGNVSASRTVVHGDVCQSFSGRKVYLEPGTTALLYATNNTGDTFKSRTRRNIREYILERDENLHSNRRRVRNIASVDFSNTFVRNAVNDVEFPSFDYINPSSNSDAQILENFFDRNEGNILMQRLHKPVGSVNRGAERNLQGYFETTAANWRTLQVPSLRLSRQMDQEIQRNDIKNSSKEKSAPEIELESGFTGSKDVPKSKPDPLEQNLLAKHLQLKTGLPLATESYSLAHQELHHPPLANVQTPVAGSSVNIHRGFRGSKRDENKLATADQEAVDTQLQQPDLQQCGINVYTCPGCHLHFSFQELHLPSCSDDGSCKCDHLRLSEPPYMNPEDGRDVCGNFEESVDPSTKFVEYTSLTREASLYFFYRNTFAKAFSLRVSALRNSFVIVRELSPSSGVIRSPFFPELYPKDYWVEYIFTGINQTARVQIIFEDFGLSPWSFVEVHDNQRSQVAGFNGHVFRPPLLVSQGTRLVLKFAANGDTGRGFKFRYVFADVKDLLPPYRSDCGGFVTNIGGTITMLNMTVGRTSGRVTTEAPYDCVWLIKPPQEYGLKSHLSIRVHNFDYMGYNSTIEIRKGLTSDDLLLEELTQNGSGRRVLQGKEHVVAVGTGFYVRLRGSFMENSHFALVYASFNYMGGCYPLMDLKCLNQRCVPKMLRCDGFDHCGDGSDEPASCYSTPPGDGNGGVGDETAWWYKHTPNYYFPYRTPIFGDQQGSGILLLTSFFILILVIVCLVSYMIKQGTSAASTRHHRTHRRHRRRDSLNDGVEIFDASADDPPLYEAPPDYEEVVKLILSGNNLKLVRRPGGMTAWVTNVESSSSTEAPITALHRTDLLTPIDTDPNIPPATPPPNFSQLAPLPAMPSSLLTRTPEQRRSRRTRHTSLDLDERADVVLWDPSQGGISSVNGENQDSPYSYRYHPSTPPHLPSALRRSSMQSPTLSVHSQTTHQGQCSIPEINEVGLQDLPKPVEVTETENVTATSSARPAESLGKQDSNQDQNNEGLPSSQAEEIKTGTSKSLIKCTRRSKKCNKIKRKKMKCNNEETSSEDPKPPSYESVLQQVLDEFYITDEAYVIDDMKNNIGAQLRVRVAREKFQQLCASKNDSMDEIYTKTSKQPDPGTNSRKNTISPGTVKRRTAKLLNARRADELKGSSFTNVNAVGVESKQIKQTDYLKNLNAISKSSGIVSKCSFRKNRKASFTRNKSTPSLGNLVSRDLEIYFSQKTPSPVSNCDDSLNSANTRINFENCTMNDQAKDCQKEDEELYANSKYLSQLSDGFRAGSNVGREDRHSNTSDGIENNEADSVEYVPSRNEGFSVDLDEAGKLSESLPEQPRTETHDSLSSRTLCDSSSHIYEEFDTNVPSETAKETGAIPKRHRFTKVNTVEAPSTTESCVEVMDSE</sequence>
<dbReference type="SUPFAM" id="SSF49854">
    <property type="entry name" value="Spermadhesin, CUB domain"/>
    <property type="match status" value="2"/>
</dbReference>
<protein>
    <submittedName>
        <fullName evidence="8">Uncharacterized protein LOC108680757</fullName>
    </submittedName>
</protein>
<dbReference type="InterPro" id="IPR000859">
    <property type="entry name" value="CUB_dom"/>
</dbReference>
<dbReference type="OrthoDB" id="19606at2759"/>
<evidence type="ECO:0000256" key="5">
    <source>
        <dbReference type="SAM" id="SignalP"/>
    </source>
</evidence>
<gene>
    <name evidence="8" type="primary">LOC108680757</name>
</gene>
<dbReference type="Proteomes" id="UP000694843">
    <property type="component" value="Unplaced"/>
</dbReference>
<evidence type="ECO:0000256" key="3">
    <source>
        <dbReference type="SAM" id="MobiDB-lite"/>
    </source>
</evidence>
<feature type="compositionally biased region" description="Polar residues" evidence="3">
    <location>
        <begin position="909"/>
        <end position="922"/>
    </location>
</feature>
<feature type="chain" id="PRO_5037380175" evidence="5">
    <location>
        <begin position="17"/>
        <end position="1407"/>
    </location>
</feature>
<dbReference type="InterPro" id="IPR042333">
    <property type="entry name" value="LRAD2/Mig-13-like"/>
</dbReference>
<evidence type="ECO:0000313" key="8">
    <source>
        <dbReference type="RefSeq" id="XP_018025141.2"/>
    </source>
</evidence>